<name>A0A5C8ZED7_9ACTN</name>
<dbReference type="CDD" id="cd03801">
    <property type="entry name" value="GT4_PimA-like"/>
    <property type="match status" value="1"/>
</dbReference>
<keyword evidence="2" id="KW-0808">Transferase</keyword>
<dbReference type="GO" id="GO:0016757">
    <property type="term" value="F:glycosyltransferase activity"/>
    <property type="evidence" value="ECO:0007669"/>
    <property type="project" value="TreeGrafter"/>
</dbReference>
<dbReference type="AlphaFoldDB" id="A0A5C8ZED7"/>
<sequence length="420" mass="44622">MRHPGGWGRSLALHDPVRDPSPGRARALNTLDRGAILRSTVVAKFLPWPPNSGDKRRTLGVCRALLERGPVTVVAYSGADEDAAGLRAQGFDVVTAPWRRHPVDLALGLLRSGSLSSARFYDRALEGLALRLPPPDLLVVEHVQLLPLAKRLRGDVRVLDMHNVESVLAQRVAATTTGLKKLVWAVEARALRRVEAGRHADVVAVTSAVDEQALARVARHERVVVVPNAWDEPAPLPPAADPVVSFVALMSWTPNVEAAVWFTREVWPLVLQRVPQARLQLVGRNPAPAVQALAGESVVVTGTVDSLEPWYAATRVAVAPLLAGGGSRLKILEALAAARPLVATTVGAEGLEDLVGRGVVVADAPADLAREVADLLQDPERAASLGTAGAHAVGTDHSWRAAVAPLTAAVDALGRGRNRE</sequence>
<dbReference type="SUPFAM" id="SSF53756">
    <property type="entry name" value="UDP-Glycosyltransferase/glycogen phosphorylase"/>
    <property type="match status" value="1"/>
</dbReference>
<proteinExistence type="predicted"/>
<evidence type="ECO:0000313" key="3">
    <source>
        <dbReference type="Proteomes" id="UP000321234"/>
    </source>
</evidence>
<comment type="caution">
    <text evidence="2">The sequence shown here is derived from an EMBL/GenBank/DDBJ whole genome shotgun (WGS) entry which is preliminary data.</text>
</comment>
<dbReference type="PANTHER" id="PTHR45947:SF3">
    <property type="entry name" value="SULFOQUINOVOSYL TRANSFERASE SQD2"/>
    <property type="match status" value="1"/>
</dbReference>
<organism evidence="2 3">
    <name type="scientific">Quadrisphaera setariae</name>
    <dbReference type="NCBI Taxonomy" id="2593304"/>
    <lineage>
        <taxon>Bacteria</taxon>
        <taxon>Bacillati</taxon>
        <taxon>Actinomycetota</taxon>
        <taxon>Actinomycetes</taxon>
        <taxon>Kineosporiales</taxon>
        <taxon>Kineosporiaceae</taxon>
        <taxon>Quadrisphaera</taxon>
    </lineage>
</organism>
<protein>
    <submittedName>
        <fullName evidence="2">Glycosyltransferase</fullName>
    </submittedName>
</protein>
<evidence type="ECO:0000313" key="2">
    <source>
        <dbReference type="EMBL" id="TXR56415.1"/>
    </source>
</evidence>
<dbReference type="InterPro" id="IPR050194">
    <property type="entry name" value="Glycosyltransferase_grp1"/>
</dbReference>
<feature type="region of interest" description="Disordered" evidence="1">
    <location>
        <begin position="1"/>
        <end position="24"/>
    </location>
</feature>
<accession>A0A5C8ZED7</accession>
<dbReference type="EMBL" id="VKAC01000005">
    <property type="protein sequence ID" value="TXR56415.1"/>
    <property type="molecule type" value="Genomic_DNA"/>
</dbReference>
<keyword evidence="3" id="KW-1185">Reference proteome</keyword>
<evidence type="ECO:0000256" key="1">
    <source>
        <dbReference type="SAM" id="MobiDB-lite"/>
    </source>
</evidence>
<reference evidence="2 3" key="1">
    <citation type="submission" date="2019-07" db="EMBL/GenBank/DDBJ databases">
        <title>Quadrisphaera sp. strain DD2A genome sequencing and assembly.</title>
        <authorList>
            <person name="Kim I."/>
        </authorList>
    </citation>
    <scope>NUCLEOTIDE SEQUENCE [LARGE SCALE GENOMIC DNA]</scope>
    <source>
        <strain evidence="2 3">DD2A</strain>
    </source>
</reference>
<dbReference type="OrthoDB" id="193659at2"/>
<dbReference type="PANTHER" id="PTHR45947">
    <property type="entry name" value="SULFOQUINOVOSYL TRANSFERASE SQD2"/>
    <property type="match status" value="1"/>
</dbReference>
<gene>
    <name evidence="2" type="ORF">FMM08_09965</name>
</gene>
<dbReference type="Proteomes" id="UP000321234">
    <property type="component" value="Unassembled WGS sequence"/>
</dbReference>
<dbReference type="Pfam" id="PF13692">
    <property type="entry name" value="Glyco_trans_1_4"/>
    <property type="match status" value="1"/>
</dbReference>
<dbReference type="Gene3D" id="3.40.50.2000">
    <property type="entry name" value="Glycogen Phosphorylase B"/>
    <property type="match status" value="2"/>
</dbReference>
<dbReference type="RefSeq" id="WP_147926208.1">
    <property type="nucleotide sequence ID" value="NZ_VKAC01000005.1"/>
</dbReference>